<dbReference type="AlphaFoldDB" id="A0A9D1RI51"/>
<protein>
    <submittedName>
        <fullName evidence="4">Protein phosphatase 2C domain-containing protein</fullName>
    </submittedName>
</protein>
<dbReference type="PANTHER" id="PTHR47992">
    <property type="entry name" value="PROTEIN PHOSPHATASE"/>
    <property type="match status" value="1"/>
</dbReference>
<dbReference type="InterPro" id="IPR036457">
    <property type="entry name" value="PPM-type-like_dom_sf"/>
</dbReference>
<dbReference type="GO" id="GO:0004722">
    <property type="term" value="F:protein serine/threonine phosphatase activity"/>
    <property type="evidence" value="ECO:0007669"/>
    <property type="project" value="InterPro"/>
</dbReference>
<dbReference type="InterPro" id="IPR001932">
    <property type="entry name" value="PPM-type_phosphatase-like_dom"/>
</dbReference>
<dbReference type="SMART" id="SM00332">
    <property type="entry name" value="PP2Cc"/>
    <property type="match status" value="1"/>
</dbReference>
<reference evidence="4" key="1">
    <citation type="journal article" date="2021" name="PeerJ">
        <title>Extensive microbial diversity within the chicken gut microbiome revealed by metagenomics and culture.</title>
        <authorList>
            <person name="Gilroy R."/>
            <person name="Ravi A."/>
            <person name="Getino M."/>
            <person name="Pursley I."/>
            <person name="Horton D.L."/>
            <person name="Alikhan N.F."/>
            <person name="Baker D."/>
            <person name="Gharbi K."/>
            <person name="Hall N."/>
            <person name="Watson M."/>
            <person name="Adriaenssens E.M."/>
            <person name="Foster-Nyarko E."/>
            <person name="Jarju S."/>
            <person name="Secka A."/>
            <person name="Antonio M."/>
            <person name="Oren A."/>
            <person name="Chaudhuri R.R."/>
            <person name="La Ragione R."/>
            <person name="Hildebrand F."/>
            <person name="Pallen M.J."/>
        </authorList>
    </citation>
    <scope>NUCLEOTIDE SEQUENCE</scope>
    <source>
        <strain evidence="4">Gambia16-930</strain>
    </source>
</reference>
<keyword evidence="2" id="KW-1133">Transmembrane helix</keyword>
<keyword evidence="2" id="KW-0812">Transmembrane</keyword>
<evidence type="ECO:0000256" key="2">
    <source>
        <dbReference type="SAM" id="Phobius"/>
    </source>
</evidence>
<dbReference type="EMBL" id="DXGG01000200">
    <property type="protein sequence ID" value="HIW87875.1"/>
    <property type="molecule type" value="Genomic_DNA"/>
</dbReference>
<feature type="compositionally biased region" description="Basic residues" evidence="1">
    <location>
        <begin position="271"/>
        <end position="289"/>
    </location>
</feature>
<organism evidence="4 5">
    <name type="scientific">Candidatus Onthomorpha intestinigallinarum</name>
    <dbReference type="NCBI Taxonomy" id="2840880"/>
    <lineage>
        <taxon>Bacteria</taxon>
        <taxon>Pseudomonadati</taxon>
        <taxon>Bacteroidota</taxon>
        <taxon>Bacteroidia</taxon>
        <taxon>Bacteroidales</taxon>
        <taxon>Candidatus Onthomorpha</taxon>
    </lineage>
</organism>
<evidence type="ECO:0000256" key="1">
    <source>
        <dbReference type="SAM" id="MobiDB-lite"/>
    </source>
</evidence>
<feature type="region of interest" description="Disordered" evidence="1">
    <location>
        <begin position="264"/>
        <end position="290"/>
    </location>
</feature>
<accession>A0A9D1RI51</accession>
<dbReference type="Gene3D" id="3.60.40.10">
    <property type="entry name" value="PPM-type phosphatase domain"/>
    <property type="match status" value="1"/>
</dbReference>
<name>A0A9D1RI51_9BACT</name>
<feature type="transmembrane region" description="Helical" evidence="2">
    <location>
        <begin position="296"/>
        <end position="315"/>
    </location>
</feature>
<dbReference type="Proteomes" id="UP000824267">
    <property type="component" value="Unassembled WGS sequence"/>
</dbReference>
<dbReference type="PROSITE" id="PS51746">
    <property type="entry name" value="PPM_2"/>
    <property type="match status" value="1"/>
</dbReference>
<gene>
    <name evidence="4" type="ORF">IAC47_06340</name>
</gene>
<evidence type="ECO:0000313" key="4">
    <source>
        <dbReference type="EMBL" id="HIW87875.1"/>
    </source>
</evidence>
<reference evidence="4" key="2">
    <citation type="submission" date="2021-04" db="EMBL/GenBank/DDBJ databases">
        <authorList>
            <person name="Gilroy R."/>
        </authorList>
    </citation>
    <scope>NUCLEOTIDE SEQUENCE</scope>
    <source>
        <strain evidence="4">Gambia16-930</strain>
    </source>
</reference>
<evidence type="ECO:0000313" key="5">
    <source>
        <dbReference type="Proteomes" id="UP000824267"/>
    </source>
</evidence>
<comment type="caution">
    <text evidence="4">The sequence shown here is derived from an EMBL/GenBank/DDBJ whole genome shotgun (WGS) entry which is preliminary data.</text>
</comment>
<dbReference type="SMART" id="SM00331">
    <property type="entry name" value="PP2C_SIG"/>
    <property type="match status" value="1"/>
</dbReference>
<sequence length="336" mass="38056">MKAEIRNVLSFSNIGERTNQEDSCYYGQLSNGSYKPYFILCDGMGGHDNGEVASSTVCEALSTYFDNNVPQEDEINEDYFNNALEYAYEKLHEKDTNSSSNKMGTTLTCVYLCNRGAWCFHIGDSRIYHIRPCEYNPQEHSTGLMFQSQDHSLVNSLLKAGELTEQEALTYPHKNVITRAMQPREGEHSKADYRLEKDLQEGDFFFLCSDGVLEQLDNEELCSILADEETDDAGKLSAIEEVCKRGTKDNHTCILISLGPAQKHADGLKTKPAKSLRRGGRKRQRRRSPGNRFDNMMPWLVVAIVAILLFLVLWLDEINISEAAGKVWDWIKPDGK</sequence>
<keyword evidence="2" id="KW-0472">Membrane</keyword>
<dbReference type="InterPro" id="IPR015655">
    <property type="entry name" value="PP2C"/>
</dbReference>
<feature type="domain" description="PPM-type phosphatase" evidence="3">
    <location>
        <begin position="7"/>
        <end position="258"/>
    </location>
</feature>
<dbReference type="SUPFAM" id="SSF81606">
    <property type="entry name" value="PP2C-like"/>
    <property type="match status" value="1"/>
</dbReference>
<proteinExistence type="predicted"/>
<dbReference type="CDD" id="cd00143">
    <property type="entry name" value="PP2Cc"/>
    <property type="match status" value="1"/>
</dbReference>
<dbReference type="Pfam" id="PF13672">
    <property type="entry name" value="PP2C_2"/>
    <property type="match status" value="1"/>
</dbReference>
<evidence type="ECO:0000259" key="3">
    <source>
        <dbReference type="PROSITE" id="PS51746"/>
    </source>
</evidence>